<dbReference type="AlphaFoldDB" id="A0A095SEE4"/>
<dbReference type="OrthoDB" id="6078867at2"/>
<keyword evidence="1" id="KW-0732">Signal</keyword>
<evidence type="ECO:0000313" key="3">
    <source>
        <dbReference type="Proteomes" id="UP000029444"/>
    </source>
</evidence>
<reference evidence="2 3" key="1">
    <citation type="submission" date="2012-09" db="EMBL/GenBank/DDBJ databases">
        <title>Genome Sequence of alkane-degrading Bacterium Alcanivorax sp. 19-m-6.</title>
        <authorList>
            <person name="Lai Q."/>
            <person name="Shao Z."/>
        </authorList>
    </citation>
    <scope>NUCLEOTIDE SEQUENCE [LARGE SCALE GENOMIC DNA]</scope>
    <source>
        <strain evidence="2 3">19-m-6</strain>
    </source>
</reference>
<dbReference type="Proteomes" id="UP000029444">
    <property type="component" value="Unassembled WGS sequence"/>
</dbReference>
<dbReference type="STRING" id="1177154.Y5S_03589"/>
<evidence type="ECO:0000313" key="2">
    <source>
        <dbReference type="EMBL" id="KGD62634.1"/>
    </source>
</evidence>
<evidence type="ECO:0000256" key="1">
    <source>
        <dbReference type="SAM" id="SignalP"/>
    </source>
</evidence>
<feature type="signal peptide" evidence="1">
    <location>
        <begin position="1"/>
        <end position="22"/>
    </location>
</feature>
<dbReference type="PATRIC" id="fig|1177154.3.peg.3596"/>
<accession>A0A095SEE4</accession>
<name>A0A095SEE4_9GAMM</name>
<dbReference type="EMBL" id="ARXV01000022">
    <property type="protein sequence ID" value="KGD62634.1"/>
    <property type="molecule type" value="Genomic_DNA"/>
</dbReference>
<gene>
    <name evidence="2" type="ORF">Y5S_03589</name>
</gene>
<proteinExistence type="predicted"/>
<protein>
    <recommendedName>
        <fullName evidence="4">Lipoprotein</fullName>
    </recommendedName>
</protein>
<dbReference type="PROSITE" id="PS51257">
    <property type="entry name" value="PROKAR_LIPOPROTEIN"/>
    <property type="match status" value="1"/>
</dbReference>
<comment type="caution">
    <text evidence="2">The sequence shown here is derived from an EMBL/GenBank/DDBJ whole genome shotgun (WGS) entry which is preliminary data.</text>
</comment>
<feature type="chain" id="PRO_5001910210" description="Lipoprotein" evidence="1">
    <location>
        <begin position="23"/>
        <end position="142"/>
    </location>
</feature>
<keyword evidence="3" id="KW-1185">Reference proteome</keyword>
<sequence>MHVYRVVLFSLWVMLAGCTNVAGDKIRTVTAPEGGTLPAEALMRTAVDFFTEAGYACSPEADSRLRCRKDIRDLYIHQTHTVVEVFPEGDSDGSDRYLLIATRWDEGMIPGEFISSEFANADVADFCAALQVSEQGLCRIEE</sequence>
<organism evidence="2 3">
    <name type="scientific">Alcanivorax nanhaiticus</name>
    <dbReference type="NCBI Taxonomy" id="1177154"/>
    <lineage>
        <taxon>Bacteria</taxon>
        <taxon>Pseudomonadati</taxon>
        <taxon>Pseudomonadota</taxon>
        <taxon>Gammaproteobacteria</taxon>
        <taxon>Oceanospirillales</taxon>
        <taxon>Alcanivoracaceae</taxon>
        <taxon>Alcanivorax</taxon>
    </lineage>
</organism>
<dbReference type="RefSeq" id="WP_035235059.1">
    <property type="nucleotide sequence ID" value="NZ_ARXV01000022.1"/>
</dbReference>
<evidence type="ECO:0008006" key="4">
    <source>
        <dbReference type="Google" id="ProtNLM"/>
    </source>
</evidence>